<keyword evidence="1" id="KW-0812">Transmembrane</keyword>
<evidence type="ECO:0000256" key="1">
    <source>
        <dbReference type="SAM" id="Phobius"/>
    </source>
</evidence>
<evidence type="ECO:0000313" key="2">
    <source>
        <dbReference type="EMBL" id="CAB4860660.1"/>
    </source>
</evidence>
<sequence>MLFATLVLGSTVAAPAIAAPTPEPTSPLKTYGAPSQQTTATWALVPVDASGDLDGRSKYAYTAKPGSVITDMMGVTNFSTQALTLKLEAIDAFNTPDGQFALLQTGEKSKDLGQWITPSQSRITVPARTRLSIPFTLRVPKDASPGDHIAGVVATAVQGASGSKDQKVAVNFRTGSRVYLRVTGAIRATLSLTNVSASYSQTANPLGRGTVTVRYRVVNSGNVRLAARGTVTVAGVGGLNPTPEQKLQISELLPGQSADLSTEIDSVAPLGLLKASVVLHPVLARGVSAPKLADTSASVWFVAVSVTAALILFGLLAGFVLWLLVLRPGVPGIGGGSGSGDANTDPTPQAPTSDFVESDVDLGALV</sequence>
<organism evidence="2">
    <name type="scientific">freshwater metagenome</name>
    <dbReference type="NCBI Taxonomy" id="449393"/>
    <lineage>
        <taxon>unclassified sequences</taxon>
        <taxon>metagenomes</taxon>
        <taxon>ecological metagenomes</taxon>
    </lineage>
</organism>
<accession>A0A6J7CSA6</accession>
<name>A0A6J7CSA6_9ZZZZ</name>
<gene>
    <name evidence="2" type="ORF">UFOPK3401_00227</name>
</gene>
<reference evidence="2" key="1">
    <citation type="submission" date="2020-05" db="EMBL/GenBank/DDBJ databases">
        <authorList>
            <person name="Chiriac C."/>
            <person name="Salcher M."/>
            <person name="Ghai R."/>
            <person name="Kavagutti S V."/>
        </authorList>
    </citation>
    <scope>NUCLEOTIDE SEQUENCE</scope>
</reference>
<keyword evidence="1" id="KW-1133">Transmembrane helix</keyword>
<keyword evidence="1" id="KW-0472">Membrane</keyword>
<dbReference type="AlphaFoldDB" id="A0A6J7CSA6"/>
<proteinExistence type="predicted"/>
<dbReference type="EMBL" id="CAFBLM010000005">
    <property type="protein sequence ID" value="CAB4860660.1"/>
    <property type="molecule type" value="Genomic_DNA"/>
</dbReference>
<protein>
    <submittedName>
        <fullName evidence="2">Unannotated protein</fullName>
    </submittedName>
</protein>
<feature type="transmembrane region" description="Helical" evidence="1">
    <location>
        <begin position="299"/>
        <end position="325"/>
    </location>
</feature>